<evidence type="ECO:0000256" key="1">
    <source>
        <dbReference type="ARBA" id="ARBA00005260"/>
    </source>
</evidence>
<proteinExistence type="inferred from homology"/>
<dbReference type="Proteomes" id="UP001139646">
    <property type="component" value="Unassembled WGS sequence"/>
</dbReference>
<reference evidence="2" key="1">
    <citation type="submission" date="2022-01" db="EMBL/GenBank/DDBJ databases">
        <title>Colwellia maritima, isolated from seawater.</title>
        <authorList>
            <person name="Kristyanto S."/>
            <person name="Jung J."/>
            <person name="Jeon C.O."/>
        </authorList>
    </citation>
    <scope>NUCLEOTIDE SEQUENCE</scope>
    <source>
        <strain evidence="2">MSW7</strain>
    </source>
</reference>
<dbReference type="Pfam" id="PF02583">
    <property type="entry name" value="Trns_repr_metal"/>
    <property type="match status" value="1"/>
</dbReference>
<organism evidence="2 3">
    <name type="scientific">Colwellia maritima</name>
    <dbReference type="NCBI Taxonomy" id="2912588"/>
    <lineage>
        <taxon>Bacteria</taxon>
        <taxon>Pseudomonadati</taxon>
        <taxon>Pseudomonadota</taxon>
        <taxon>Gammaproteobacteria</taxon>
        <taxon>Alteromonadales</taxon>
        <taxon>Colwelliaceae</taxon>
        <taxon>Colwellia</taxon>
    </lineage>
</organism>
<dbReference type="EMBL" id="JAKKSL010000002">
    <property type="protein sequence ID" value="MCI2283702.1"/>
    <property type="molecule type" value="Genomic_DNA"/>
</dbReference>
<name>A0ABS9X0A8_9GAMM</name>
<dbReference type="CDD" id="cd10153">
    <property type="entry name" value="RcnR-FrmR-like_DUF156"/>
    <property type="match status" value="1"/>
</dbReference>
<dbReference type="RefSeq" id="WP_242287010.1">
    <property type="nucleotide sequence ID" value="NZ_JAKKSL010000002.1"/>
</dbReference>
<protein>
    <submittedName>
        <fullName evidence="2">Metal/formaldehyde-sensitive transcriptional repressor</fullName>
    </submittedName>
</protein>
<evidence type="ECO:0000313" key="2">
    <source>
        <dbReference type="EMBL" id="MCI2283702.1"/>
    </source>
</evidence>
<comment type="caution">
    <text evidence="2">The sequence shown here is derived from an EMBL/GenBank/DDBJ whole genome shotgun (WGS) entry which is preliminary data.</text>
</comment>
<sequence>MYQARKTYVTYHRREKKLLSRVRRIKGQSLALETALEGEPNCMAVLQQVAAIKGAVNGLMKEVLEGHLREHLGAEDLTKEERLEEVEDVISILKSYLK</sequence>
<evidence type="ECO:0000313" key="3">
    <source>
        <dbReference type="Proteomes" id="UP001139646"/>
    </source>
</evidence>
<keyword evidence="3" id="KW-1185">Reference proteome</keyword>
<dbReference type="InterPro" id="IPR038390">
    <property type="entry name" value="Metal_Tscrpt_repr_sf"/>
</dbReference>
<dbReference type="PANTHER" id="PTHR33677">
    <property type="entry name" value="TRANSCRIPTIONAL REPRESSOR FRMR-RELATED"/>
    <property type="match status" value="1"/>
</dbReference>
<comment type="similarity">
    <text evidence="1">Belongs to the FrmR/RcnR family.</text>
</comment>
<dbReference type="InterPro" id="IPR003735">
    <property type="entry name" value="Metal_Tscrpt_repr"/>
</dbReference>
<gene>
    <name evidence="2" type="ORF">L3081_10235</name>
</gene>
<dbReference type="PANTHER" id="PTHR33677:SF5">
    <property type="entry name" value="TRANSCRIPTIONAL REPRESSOR FRMR"/>
    <property type="match status" value="1"/>
</dbReference>
<dbReference type="Gene3D" id="1.20.58.1000">
    <property type="entry name" value="Metal-sensitive repressor, helix protomer"/>
    <property type="match status" value="1"/>
</dbReference>
<accession>A0ABS9X0A8</accession>